<evidence type="ECO:0000313" key="2">
    <source>
        <dbReference type="Proteomes" id="UP000221165"/>
    </source>
</evidence>
<dbReference type="Proteomes" id="UP000221165">
    <property type="component" value="Unassembled WGS sequence"/>
</dbReference>
<dbReference type="VEuPathDB" id="ToxoDB:CSUI_005498"/>
<reference evidence="1 2" key="1">
    <citation type="journal article" date="2017" name="Int. J. Parasitol.">
        <title>The genome of the protozoan parasite Cystoisospora suis and a reverse vaccinology approach to identify vaccine candidates.</title>
        <authorList>
            <person name="Palmieri N."/>
            <person name="Shrestha A."/>
            <person name="Ruttkowski B."/>
            <person name="Beck T."/>
            <person name="Vogl C."/>
            <person name="Tomley F."/>
            <person name="Blake D.P."/>
            <person name="Joachim A."/>
        </authorList>
    </citation>
    <scope>NUCLEOTIDE SEQUENCE [LARGE SCALE GENOMIC DNA]</scope>
    <source>
        <strain evidence="1 2">Wien I</strain>
    </source>
</reference>
<dbReference type="RefSeq" id="XP_067922351.1">
    <property type="nucleotide sequence ID" value="XM_068065674.1"/>
</dbReference>
<dbReference type="EMBL" id="MIGC01002664">
    <property type="protein sequence ID" value="PHJ20665.1"/>
    <property type="molecule type" value="Genomic_DNA"/>
</dbReference>
<gene>
    <name evidence="1" type="ORF">CSUI_005498</name>
</gene>
<evidence type="ECO:0000313" key="1">
    <source>
        <dbReference type="EMBL" id="PHJ20665.1"/>
    </source>
</evidence>
<accession>A0A2C6KXA3</accession>
<proteinExistence type="predicted"/>
<sequence>MHIEMSSLRSLFVGISMVRWRRRAVSRELRWRDSMERPESIDKISPTIEIFL</sequence>
<dbReference type="GeneID" id="94428885"/>
<comment type="caution">
    <text evidence="1">The sequence shown here is derived from an EMBL/GenBank/DDBJ whole genome shotgun (WGS) entry which is preliminary data.</text>
</comment>
<organism evidence="1 2">
    <name type="scientific">Cystoisospora suis</name>
    <dbReference type="NCBI Taxonomy" id="483139"/>
    <lineage>
        <taxon>Eukaryota</taxon>
        <taxon>Sar</taxon>
        <taxon>Alveolata</taxon>
        <taxon>Apicomplexa</taxon>
        <taxon>Conoidasida</taxon>
        <taxon>Coccidia</taxon>
        <taxon>Eucoccidiorida</taxon>
        <taxon>Eimeriorina</taxon>
        <taxon>Sarcocystidae</taxon>
        <taxon>Cystoisospora</taxon>
    </lineage>
</organism>
<keyword evidence="2" id="KW-1185">Reference proteome</keyword>
<name>A0A2C6KXA3_9APIC</name>
<protein>
    <submittedName>
        <fullName evidence="1">Uncharacterized protein</fullName>
    </submittedName>
</protein>
<dbReference type="AlphaFoldDB" id="A0A2C6KXA3"/>